<protein>
    <recommendedName>
        <fullName evidence="4">Reverse transcriptase domain-containing protein</fullName>
    </recommendedName>
</protein>
<dbReference type="EMBL" id="BKCJ010201756">
    <property type="protein sequence ID" value="GEY70362.1"/>
    <property type="molecule type" value="Genomic_DNA"/>
</dbReference>
<evidence type="ECO:0008006" key="4">
    <source>
        <dbReference type="Google" id="ProtNLM"/>
    </source>
</evidence>
<keyword evidence="1" id="KW-0175">Coiled coil</keyword>
<organism evidence="3">
    <name type="scientific">Tanacetum cinerariifolium</name>
    <name type="common">Dalmatian daisy</name>
    <name type="synonym">Chrysanthemum cinerariifolium</name>
    <dbReference type="NCBI Taxonomy" id="118510"/>
    <lineage>
        <taxon>Eukaryota</taxon>
        <taxon>Viridiplantae</taxon>
        <taxon>Streptophyta</taxon>
        <taxon>Embryophyta</taxon>
        <taxon>Tracheophyta</taxon>
        <taxon>Spermatophyta</taxon>
        <taxon>Magnoliopsida</taxon>
        <taxon>eudicotyledons</taxon>
        <taxon>Gunneridae</taxon>
        <taxon>Pentapetalae</taxon>
        <taxon>asterids</taxon>
        <taxon>campanulids</taxon>
        <taxon>Asterales</taxon>
        <taxon>Asteraceae</taxon>
        <taxon>Asteroideae</taxon>
        <taxon>Anthemideae</taxon>
        <taxon>Anthemidinae</taxon>
        <taxon>Tanacetum</taxon>
    </lineage>
</organism>
<evidence type="ECO:0000256" key="2">
    <source>
        <dbReference type="SAM" id="MobiDB-lite"/>
    </source>
</evidence>
<comment type="caution">
    <text evidence="3">The sequence shown here is derived from an EMBL/GenBank/DDBJ whole genome shotgun (WGS) entry which is preliminary data.</text>
</comment>
<gene>
    <name evidence="3" type="ORF">Tci_442336</name>
</gene>
<feature type="region of interest" description="Disordered" evidence="2">
    <location>
        <begin position="1"/>
        <end position="23"/>
    </location>
</feature>
<evidence type="ECO:0000256" key="1">
    <source>
        <dbReference type="SAM" id="Coils"/>
    </source>
</evidence>
<name>A0A699HVG5_TANCI</name>
<proteinExistence type="predicted"/>
<evidence type="ECO:0000313" key="3">
    <source>
        <dbReference type="EMBL" id="GEY70362.1"/>
    </source>
</evidence>
<dbReference type="AlphaFoldDB" id="A0A699HVG5"/>
<sequence length="409" mass="47118">MLKQREQAANLAVQKEQEEQADDEEMLQSREKFMKDIQTFLQKFSRYSFGVMPKVLLIARERFSEIKHAFIDKQYQPEEIQKLMCKLLEDKCLEDSLNAFTIVLPIEEPEYSLSMRYEHLSTTLEKESDKVIKSSVEKLVPIPKEYEVTSDNESECDVAIFDDSFDVLEDHYEILSDSNNDDISSDDDAFEGIEYVEASLLDSELVSLEEENDVYQEEEFNLEDILQIQDVILREKLLNINRLIADIESLNDNPTPGCVLKSSFSFPIFEKSDNFVSDNSLPEFETFSDHTEETRSDNSITLGIENFNYDSEGDIHFLKELLVDDFTPLPKNESSNFDHHDDPSFPRPPLEPPDVEFFFDFEPNSGEVISVVMNKIDKLNEDECFDPGFSPLLLSAGSKDTIFDPDISV</sequence>
<feature type="coiled-coil region" evidence="1">
    <location>
        <begin position="198"/>
        <end position="253"/>
    </location>
</feature>
<reference evidence="3" key="1">
    <citation type="journal article" date="2019" name="Sci. Rep.">
        <title>Draft genome of Tanacetum cinerariifolium, the natural source of mosquito coil.</title>
        <authorList>
            <person name="Yamashiro T."/>
            <person name="Shiraishi A."/>
            <person name="Satake H."/>
            <person name="Nakayama K."/>
        </authorList>
    </citation>
    <scope>NUCLEOTIDE SEQUENCE</scope>
</reference>
<accession>A0A699HVG5</accession>